<protein>
    <submittedName>
        <fullName evidence="1">Uncharacterized protein</fullName>
    </submittedName>
</protein>
<sequence>MNFKRELRLYHIKTISFKEIAKDKLMDAKYTIEGGLPLTL</sequence>
<proteinExistence type="predicted"/>
<dbReference type="Proteomes" id="UP000238034">
    <property type="component" value="Unassembled WGS sequence"/>
</dbReference>
<keyword evidence="2" id="KW-1185">Reference proteome</keyword>
<comment type="caution">
    <text evidence="1">The sequence shown here is derived from an EMBL/GenBank/DDBJ whole genome shotgun (WGS) entry which is preliminary data.</text>
</comment>
<evidence type="ECO:0000313" key="1">
    <source>
        <dbReference type="EMBL" id="PRY52314.1"/>
    </source>
</evidence>
<gene>
    <name evidence="1" type="ORF">B0I27_10673</name>
</gene>
<accession>A0A2T0U318</accession>
<dbReference type="AlphaFoldDB" id="A0A2T0U318"/>
<reference evidence="1 2" key="1">
    <citation type="submission" date="2018-03" db="EMBL/GenBank/DDBJ databases">
        <title>Genomic Encyclopedia of Type Strains, Phase III (KMG-III): the genomes of soil and plant-associated and newly described type strains.</title>
        <authorList>
            <person name="Whitman W."/>
        </authorList>
    </citation>
    <scope>NUCLEOTIDE SEQUENCE [LARGE SCALE GENOMIC DNA]</scope>
    <source>
        <strain evidence="1 2">CGMCC 1.9313</strain>
    </source>
</reference>
<organism evidence="1 2">
    <name type="scientific">Arcticibacter pallidicorallinus</name>
    <dbReference type="NCBI Taxonomy" id="1259464"/>
    <lineage>
        <taxon>Bacteria</taxon>
        <taxon>Pseudomonadati</taxon>
        <taxon>Bacteroidota</taxon>
        <taxon>Sphingobacteriia</taxon>
        <taxon>Sphingobacteriales</taxon>
        <taxon>Sphingobacteriaceae</taxon>
        <taxon>Arcticibacter</taxon>
    </lineage>
</organism>
<evidence type="ECO:0000313" key="2">
    <source>
        <dbReference type="Proteomes" id="UP000238034"/>
    </source>
</evidence>
<name>A0A2T0U318_9SPHI</name>
<dbReference type="EMBL" id="PVTH01000006">
    <property type="protein sequence ID" value="PRY52314.1"/>
    <property type="molecule type" value="Genomic_DNA"/>
</dbReference>